<dbReference type="Gene3D" id="3.40.630.30">
    <property type="match status" value="1"/>
</dbReference>
<reference evidence="3" key="1">
    <citation type="journal article" date="2019" name="Int. J. Syst. Evol. Microbiol.">
        <title>The Global Catalogue of Microorganisms (GCM) 10K type strain sequencing project: providing services to taxonomists for standard genome sequencing and annotation.</title>
        <authorList>
            <consortium name="The Broad Institute Genomics Platform"/>
            <consortium name="The Broad Institute Genome Sequencing Center for Infectious Disease"/>
            <person name="Wu L."/>
            <person name="Ma J."/>
        </authorList>
    </citation>
    <scope>NUCLEOTIDE SEQUENCE [LARGE SCALE GENOMIC DNA]</scope>
    <source>
        <strain evidence="3">JCM 17810</strain>
    </source>
</reference>
<organism evidence="2 3">
    <name type="scientific">Georgenia halophila</name>
    <dbReference type="NCBI Taxonomy" id="620889"/>
    <lineage>
        <taxon>Bacteria</taxon>
        <taxon>Bacillati</taxon>
        <taxon>Actinomycetota</taxon>
        <taxon>Actinomycetes</taxon>
        <taxon>Micrococcales</taxon>
        <taxon>Bogoriellaceae</taxon>
        <taxon>Georgenia</taxon>
    </lineage>
</organism>
<sequence>MSVVLRPWASRDASALIAAAQSAPDLAAQFGSADMSSRRAAEVFIEQSLRFDEQVKNWAVVEDDVAVGNVGASAIEFRHETAWLYYWLSSAARGKGYATGALVSVCDWAFENGLYRLELGHRVNNPASCRVATAAGFQAEGIEREKLRYGSARYDVETHARLVTDPAPAATVPVMSLSD</sequence>
<dbReference type="PANTHER" id="PTHR43441:SF10">
    <property type="entry name" value="ACETYLTRANSFERASE"/>
    <property type="match status" value="1"/>
</dbReference>
<dbReference type="EMBL" id="BAABGN010000008">
    <property type="protein sequence ID" value="GAA4422998.1"/>
    <property type="molecule type" value="Genomic_DNA"/>
</dbReference>
<keyword evidence="3" id="KW-1185">Reference proteome</keyword>
<evidence type="ECO:0000313" key="3">
    <source>
        <dbReference type="Proteomes" id="UP001500622"/>
    </source>
</evidence>
<name>A0ABP8L5E9_9MICO</name>
<evidence type="ECO:0000313" key="2">
    <source>
        <dbReference type="EMBL" id="GAA4422998.1"/>
    </source>
</evidence>
<dbReference type="InterPro" id="IPR000182">
    <property type="entry name" value="GNAT_dom"/>
</dbReference>
<dbReference type="PROSITE" id="PS51186">
    <property type="entry name" value="GNAT"/>
    <property type="match status" value="1"/>
</dbReference>
<dbReference type="SUPFAM" id="SSF55729">
    <property type="entry name" value="Acyl-CoA N-acyltransferases (Nat)"/>
    <property type="match status" value="1"/>
</dbReference>
<gene>
    <name evidence="2" type="ORF">GCM10023169_18080</name>
</gene>
<dbReference type="Proteomes" id="UP001500622">
    <property type="component" value="Unassembled WGS sequence"/>
</dbReference>
<feature type="domain" description="N-acetyltransferase" evidence="1">
    <location>
        <begin position="3"/>
        <end position="157"/>
    </location>
</feature>
<evidence type="ECO:0000259" key="1">
    <source>
        <dbReference type="PROSITE" id="PS51186"/>
    </source>
</evidence>
<dbReference type="PANTHER" id="PTHR43441">
    <property type="entry name" value="RIBOSOMAL-PROTEIN-SERINE ACETYLTRANSFERASE"/>
    <property type="match status" value="1"/>
</dbReference>
<dbReference type="InterPro" id="IPR051908">
    <property type="entry name" value="Ribosomal_N-acetyltransferase"/>
</dbReference>
<protein>
    <recommendedName>
        <fullName evidence="1">N-acetyltransferase domain-containing protein</fullName>
    </recommendedName>
</protein>
<proteinExistence type="predicted"/>
<comment type="caution">
    <text evidence="2">The sequence shown here is derived from an EMBL/GenBank/DDBJ whole genome shotgun (WGS) entry which is preliminary data.</text>
</comment>
<dbReference type="RefSeq" id="WP_345215933.1">
    <property type="nucleotide sequence ID" value="NZ_BAABGN010000008.1"/>
</dbReference>
<accession>A0ABP8L5E9</accession>
<dbReference type="Pfam" id="PF13302">
    <property type="entry name" value="Acetyltransf_3"/>
    <property type="match status" value="1"/>
</dbReference>
<dbReference type="InterPro" id="IPR016181">
    <property type="entry name" value="Acyl_CoA_acyltransferase"/>
</dbReference>
<dbReference type="CDD" id="cd04301">
    <property type="entry name" value="NAT_SF"/>
    <property type="match status" value="1"/>
</dbReference>